<protein>
    <submittedName>
        <fullName evidence="2">Uncharacterized protein</fullName>
    </submittedName>
</protein>
<evidence type="ECO:0000313" key="3">
    <source>
        <dbReference type="EMBL" id="CAE0615834.1"/>
    </source>
</evidence>
<evidence type="ECO:0000256" key="1">
    <source>
        <dbReference type="SAM" id="SignalP"/>
    </source>
</evidence>
<feature type="chain" id="PRO_5036394071" evidence="1">
    <location>
        <begin position="19"/>
        <end position="123"/>
    </location>
</feature>
<dbReference type="EMBL" id="HBIT01003757">
    <property type="protein sequence ID" value="CAE0615835.1"/>
    <property type="molecule type" value="Transcribed_RNA"/>
</dbReference>
<sequence length="123" mass="13336">MRTACVVFAVASASVLRGGDVDGSQVAMMGDPNGQGTKTWTEACDKCEAKISPLNKQGWCSQCYTIETACAFKSYARKTVGSGYDAKKEVVEQACGLDESWYWACNVDTTKYGGKWRQCTTST</sequence>
<name>A0A6U9JNR8_OXYMA</name>
<feature type="signal peptide" evidence="1">
    <location>
        <begin position="1"/>
        <end position="18"/>
    </location>
</feature>
<keyword evidence="1" id="KW-0732">Signal</keyword>
<dbReference type="EMBL" id="HBIT01003755">
    <property type="protein sequence ID" value="CAE0615833.1"/>
    <property type="molecule type" value="Transcribed_RNA"/>
</dbReference>
<evidence type="ECO:0000313" key="2">
    <source>
        <dbReference type="EMBL" id="CAE0615833.1"/>
    </source>
</evidence>
<evidence type="ECO:0000313" key="4">
    <source>
        <dbReference type="EMBL" id="CAE0615835.1"/>
    </source>
</evidence>
<proteinExistence type="predicted"/>
<gene>
    <name evidence="2" type="ORF">OMAR00292_LOCUS1709</name>
    <name evidence="3" type="ORF">OMAR00292_LOCUS1710</name>
    <name evidence="4" type="ORF">OMAR00292_LOCUS1711</name>
</gene>
<accession>A0A6U9JNR8</accession>
<dbReference type="AlphaFoldDB" id="A0A6U9JNR8"/>
<reference evidence="2" key="1">
    <citation type="submission" date="2021-01" db="EMBL/GenBank/DDBJ databases">
        <authorList>
            <person name="Corre E."/>
            <person name="Pelletier E."/>
            <person name="Niang G."/>
            <person name="Scheremetjew M."/>
            <person name="Finn R."/>
            <person name="Kale V."/>
            <person name="Holt S."/>
            <person name="Cochrane G."/>
            <person name="Meng A."/>
            <person name="Brown T."/>
            <person name="Cohen L."/>
        </authorList>
    </citation>
    <scope>NUCLEOTIDE SEQUENCE</scope>
    <source>
        <strain evidence="2">CCMP1795</strain>
    </source>
</reference>
<organism evidence="2">
    <name type="scientific">Oxyrrhis marina</name>
    <name type="common">Dinoflagellate</name>
    <dbReference type="NCBI Taxonomy" id="2969"/>
    <lineage>
        <taxon>Eukaryota</taxon>
        <taxon>Sar</taxon>
        <taxon>Alveolata</taxon>
        <taxon>Dinophyceae</taxon>
        <taxon>Oxyrrhinales</taxon>
        <taxon>Oxyrrhinaceae</taxon>
        <taxon>Oxyrrhis</taxon>
    </lineage>
</organism>
<dbReference type="EMBL" id="HBIT01003756">
    <property type="protein sequence ID" value="CAE0615834.1"/>
    <property type="molecule type" value="Transcribed_RNA"/>
</dbReference>